<dbReference type="KEGG" id="bcv:Bcav_1828"/>
<dbReference type="Proteomes" id="UP000007962">
    <property type="component" value="Chromosome"/>
</dbReference>
<dbReference type="RefSeq" id="WP_015882324.1">
    <property type="nucleotide sequence ID" value="NC_012669.1"/>
</dbReference>
<evidence type="ECO:0000256" key="6">
    <source>
        <dbReference type="PIRSR" id="PIRSR602678-1"/>
    </source>
</evidence>
<keyword evidence="8" id="KW-1185">Reference proteome</keyword>
<evidence type="ECO:0000256" key="1">
    <source>
        <dbReference type="ARBA" id="ARBA00006964"/>
    </source>
</evidence>
<dbReference type="Gene3D" id="3.40.1390.30">
    <property type="entry name" value="NIF3 (NGG1p interacting factor 3)-like"/>
    <property type="match status" value="2"/>
</dbReference>
<dbReference type="PANTHER" id="PTHR13799:SF14">
    <property type="entry name" value="GTP CYCLOHYDROLASE 1 TYPE 2 HOMOLOG"/>
    <property type="match status" value="1"/>
</dbReference>
<comment type="subunit">
    <text evidence="2">Homohexamer.</text>
</comment>
<evidence type="ECO:0000256" key="3">
    <source>
        <dbReference type="ARBA" id="ARBA00022112"/>
    </source>
</evidence>
<dbReference type="EMBL" id="CP001618">
    <property type="protein sequence ID" value="ACQ80084.1"/>
    <property type="molecule type" value="Genomic_DNA"/>
</dbReference>
<dbReference type="eggNOG" id="COG0327">
    <property type="taxonomic scope" value="Bacteria"/>
</dbReference>
<proteinExistence type="inferred from homology"/>
<dbReference type="Pfam" id="PF01784">
    <property type="entry name" value="DUF34_NIF3"/>
    <property type="match status" value="1"/>
</dbReference>
<dbReference type="HOGENOM" id="CLU_037423_1_1_11"/>
<feature type="binding site" evidence="6">
    <location>
        <position position="341"/>
    </location>
    <ligand>
        <name>a divalent metal cation</name>
        <dbReference type="ChEBI" id="CHEBI:60240"/>
        <label>1</label>
    </ligand>
</feature>
<dbReference type="OrthoDB" id="9795763at2"/>
<dbReference type="FunFam" id="3.40.1390.30:FF:000001">
    <property type="entry name" value="GTP cyclohydrolase 1 type 2"/>
    <property type="match status" value="1"/>
</dbReference>
<name>C5C4V6_BEUC1</name>
<feature type="binding site" evidence="6">
    <location>
        <position position="337"/>
    </location>
    <ligand>
        <name>a divalent metal cation</name>
        <dbReference type="ChEBI" id="CHEBI:60240"/>
        <label>1</label>
    </ligand>
</feature>
<sequence length="384" mass="39766">MLLRDVLTPVERRYPPASAQPWDAVGLVLGDPDQEVRRVLLAVDPVEEVAAEAIALGADLLVVHHPLYLRGVHGFAATTPKGWVAHALSRAGVALYVAHTNADDAPGGVSEALARAVGLEDLAPLVPSPAQVPLDVVVAYVPREHTHAVREALAAAGAGAIGAYDGCAWSVEGEGTFRPGPGANPTVGTVGELAVVREDRLEMVAPRARRDDVVAALRAAHPYEEPAFHVLEVTAPPRQGAARGTGRVGRLPAPTPLAEFARQVAAALPATAQGVRVAGDGAALVSTVAVCGGSGDAFLGEARAAGVDVYLTADLRHHPASEFRSAGQRPFLLDAAHWASEWPWLPVLAEQIRADAAAAGTTVEIHVSTTVTDAWTARVGGASD</sequence>
<evidence type="ECO:0000256" key="4">
    <source>
        <dbReference type="ARBA" id="ARBA00022723"/>
    </source>
</evidence>
<comment type="similarity">
    <text evidence="1 5">Belongs to the GTP cyclohydrolase I type 2/NIF3 family.</text>
</comment>
<gene>
    <name evidence="7" type="ordered locus">Bcav_1828</name>
</gene>
<dbReference type="InterPro" id="IPR015867">
    <property type="entry name" value="N-reg_PII/ATP_PRibTrfase_C"/>
</dbReference>
<dbReference type="NCBIfam" id="TIGR00486">
    <property type="entry name" value="YbgI_SA1388"/>
    <property type="match status" value="1"/>
</dbReference>
<organism evidence="7 8">
    <name type="scientific">Beutenbergia cavernae (strain ATCC BAA-8 / DSM 12333 / CCUG 43141 / JCM 11478 / NBRC 16432 / NCIMB 13614 / HKI 0122)</name>
    <dbReference type="NCBI Taxonomy" id="471853"/>
    <lineage>
        <taxon>Bacteria</taxon>
        <taxon>Bacillati</taxon>
        <taxon>Actinomycetota</taxon>
        <taxon>Actinomycetes</taxon>
        <taxon>Micrococcales</taxon>
        <taxon>Beutenbergiaceae</taxon>
        <taxon>Beutenbergia</taxon>
    </lineage>
</organism>
<reference evidence="7 8" key="1">
    <citation type="journal article" date="2009" name="Stand. Genomic Sci.">
        <title>Complete genome sequence of Beutenbergia cavernae type strain (HKI 0122).</title>
        <authorList>
            <person name="Land M."/>
            <person name="Pukall R."/>
            <person name="Abt B."/>
            <person name="Goker M."/>
            <person name="Rohde M."/>
            <person name="Glavina Del Rio T."/>
            <person name="Tice H."/>
            <person name="Copeland A."/>
            <person name="Cheng J.F."/>
            <person name="Lucas S."/>
            <person name="Chen F."/>
            <person name="Nolan M."/>
            <person name="Bruce D."/>
            <person name="Goodwin L."/>
            <person name="Pitluck S."/>
            <person name="Ivanova N."/>
            <person name="Mavromatis K."/>
            <person name="Ovchinnikova G."/>
            <person name="Pati A."/>
            <person name="Chen A."/>
            <person name="Palaniappan K."/>
            <person name="Hauser L."/>
            <person name="Chang Y.J."/>
            <person name="Jefferies C.C."/>
            <person name="Saunders E."/>
            <person name="Brettin T."/>
            <person name="Detter J.C."/>
            <person name="Han C."/>
            <person name="Chain P."/>
            <person name="Bristow J."/>
            <person name="Eisen J.A."/>
            <person name="Markowitz V."/>
            <person name="Hugenholtz P."/>
            <person name="Kyrpides N.C."/>
            <person name="Klenk H.P."/>
            <person name="Lapidus A."/>
        </authorList>
    </citation>
    <scope>NUCLEOTIDE SEQUENCE [LARGE SCALE GENOMIC DNA]</scope>
    <source>
        <strain evidence="8">ATCC BAA-8 / DSM 12333 / NBRC 16432</strain>
    </source>
</reference>
<feature type="binding site" evidence="6">
    <location>
        <position position="64"/>
    </location>
    <ligand>
        <name>a divalent metal cation</name>
        <dbReference type="ChEBI" id="CHEBI:60240"/>
        <label>2</label>
    </ligand>
</feature>
<dbReference type="GO" id="GO:0005737">
    <property type="term" value="C:cytoplasm"/>
    <property type="evidence" value="ECO:0007669"/>
    <property type="project" value="TreeGrafter"/>
</dbReference>
<dbReference type="SUPFAM" id="SSF102705">
    <property type="entry name" value="NIF3 (NGG1p interacting factor 3)-like"/>
    <property type="match status" value="1"/>
</dbReference>
<dbReference type="InterPro" id="IPR017221">
    <property type="entry name" value="DUF34/NIF3_bac"/>
</dbReference>
<accession>C5C4V6</accession>
<dbReference type="STRING" id="471853.Bcav_1828"/>
<dbReference type="Gene3D" id="3.30.70.120">
    <property type="match status" value="1"/>
</dbReference>
<dbReference type="PANTHER" id="PTHR13799">
    <property type="entry name" value="NGG1 INTERACTING FACTOR 3"/>
    <property type="match status" value="1"/>
</dbReference>
<keyword evidence="4 5" id="KW-0479">Metal-binding</keyword>
<dbReference type="eggNOG" id="COG3323">
    <property type="taxonomic scope" value="Bacteria"/>
</dbReference>
<protein>
    <recommendedName>
        <fullName evidence="3 5">GTP cyclohydrolase 1 type 2 homolog</fullName>
    </recommendedName>
</protein>
<evidence type="ECO:0000313" key="8">
    <source>
        <dbReference type="Proteomes" id="UP000007962"/>
    </source>
</evidence>
<dbReference type="PIRSF" id="PIRSF037489">
    <property type="entry name" value="UCP037489_NIF3_YqfO"/>
    <property type="match status" value="1"/>
</dbReference>
<evidence type="ECO:0000256" key="5">
    <source>
        <dbReference type="PIRNR" id="PIRNR037489"/>
    </source>
</evidence>
<dbReference type="InterPro" id="IPR036069">
    <property type="entry name" value="DUF34/NIF3_sf"/>
</dbReference>
<evidence type="ECO:0000313" key="7">
    <source>
        <dbReference type="EMBL" id="ACQ80084.1"/>
    </source>
</evidence>
<dbReference type="GO" id="GO:0046872">
    <property type="term" value="F:metal ion binding"/>
    <property type="evidence" value="ECO:0007669"/>
    <property type="project" value="UniProtKB-UniRule"/>
</dbReference>
<dbReference type="AlphaFoldDB" id="C5C4V6"/>
<feature type="binding site" evidence="6">
    <location>
        <position position="103"/>
    </location>
    <ligand>
        <name>a divalent metal cation</name>
        <dbReference type="ChEBI" id="CHEBI:60240"/>
        <label>1</label>
    </ligand>
</feature>
<dbReference type="InterPro" id="IPR002678">
    <property type="entry name" value="DUF34/NIF3"/>
</dbReference>
<evidence type="ECO:0000256" key="2">
    <source>
        <dbReference type="ARBA" id="ARBA00011643"/>
    </source>
</evidence>
<feature type="binding site" evidence="6">
    <location>
        <position position="65"/>
    </location>
    <ligand>
        <name>a divalent metal cation</name>
        <dbReference type="ChEBI" id="CHEBI:60240"/>
        <label>1</label>
    </ligand>
</feature>